<feature type="compositionally biased region" description="Basic and acidic residues" evidence="1">
    <location>
        <begin position="131"/>
        <end position="151"/>
    </location>
</feature>
<dbReference type="EMBL" id="SFCC01000002">
    <property type="protein sequence ID" value="RZQ65475.1"/>
    <property type="molecule type" value="Genomic_DNA"/>
</dbReference>
<comment type="caution">
    <text evidence="2">The sequence shown here is derived from an EMBL/GenBank/DDBJ whole genome shotgun (WGS) entry which is preliminary data.</text>
</comment>
<reference evidence="2 3" key="1">
    <citation type="submission" date="2019-02" db="EMBL/GenBank/DDBJ databases">
        <title>Draft genome sequence of Amycolatopsis sp. 8-3EHSu isolated from roots of Suaeda maritima.</title>
        <authorList>
            <person name="Duangmal K."/>
            <person name="Chantavorakit T."/>
        </authorList>
    </citation>
    <scope>NUCLEOTIDE SEQUENCE [LARGE SCALE GENOMIC DNA]</scope>
    <source>
        <strain evidence="2 3">8-3EHSu</strain>
    </source>
</reference>
<accession>A0A4V2EML4</accession>
<evidence type="ECO:0000313" key="3">
    <source>
        <dbReference type="Proteomes" id="UP000292003"/>
    </source>
</evidence>
<feature type="region of interest" description="Disordered" evidence="1">
    <location>
        <begin position="131"/>
        <end position="158"/>
    </location>
</feature>
<evidence type="ECO:0000313" key="2">
    <source>
        <dbReference type="EMBL" id="RZQ65475.1"/>
    </source>
</evidence>
<proteinExistence type="predicted"/>
<gene>
    <name evidence="2" type="ORF">EWH70_05415</name>
</gene>
<keyword evidence="3" id="KW-1185">Reference proteome</keyword>
<dbReference type="AlphaFoldDB" id="A0A4V2EML4"/>
<evidence type="ECO:0000256" key="1">
    <source>
        <dbReference type="SAM" id="MobiDB-lite"/>
    </source>
</evidence>
<name>A0A4V2EML4_9PSEU</name>
<dbReference type="Pfam" id="PF11209">
    <property type="entry name" value="LmeA"/>
    <property type="match status" value="1"/>
</dbReference>
<organism evidence="2 3">
    <name type="scientific">Amycolatopsis suaedae</name>
    <dbReference type="NCBI Taxonomy" id="2510978"/>
    <lineage>
        <taxon>Bacteria</taxon>
        <taxon>Bacillati</taxon>
        <taxon>Actinomycetota</taxon>
        <taxon>Actinomycetes</taxon>
        <taxon>Pseudonocardiales</taxon>
        <taxon>Pseudonocardiaceae</taxon>
        <taxon>Amycolatopsis</taxon>
    </lineage>
</organism>
<dbReference type="InterPro" id="IPR021373">
    <property type="entry name" value="DUF2993"/>
</dbReference>
<dbReference type="Proteomes" id="UP000292003">
    <property type="component" value="Unassembled WGS sequence"/>
</dbReference>
<dbReference type="OrthoDB" id="3215846at2"/>
<protein>
    <submittedName>
        <fullName evidence="2">DUF2993 domain-containing protein</fullName>
    </submittedName>
</protein>
<sequence>MLIGVLVGIDFGAAAFAESTVSQKAREQLKLAEDPAVTVHGFPFLTQAIGGEYDHISMQAAGVAVGTLKDVELSAELRQVNAPLSDLIGGNVKSVTIGKLEGKATIKASDIAKVPPLNKFKDLKIEPASEDYVKNGKGSDEPADTKPRDDDATTGSSAGIRMSVKADVAGSQTEVICYAIIKVSGTSIQIAPERMELGNDEGTVSVPSAVRNALLPNFKATIDTGDLPFKVTPTSVQVKTGAVTVGGTADNVKFGDMAGSSGGA</sequence>